<dbReference type="RefSeq" id="WP_146602755.1">
    <property type="nucleotide sequence ID" value="NZ_SJPY01000013.1"/>
</dbReference>
<evidence type="ECO:0000256" key="3">
    <source>
        <dbReference type="ARBA" id="ARBA00022801"/>
    </source>
</evidence>
<evidence type="ECO:0000313" key="7">
    <source>
        <dbReference type="Proteomes" id="UP000315471"/>
    </source>
</evidence>
<dbReference type="Gene3D" id="3.60.15.10">
    <property type="entry name" value="Ribonuclease Z/Hydroxyacylglutathione hydrolase-like"/>
    <property type="match status" value="1"/>
</dbReference>
<dbReference type="PANTHER" id="PTHR42978:SF6">
    <property type="entry name" value="QUORUM-QUENCHING LACTONASE YTNP-RELATED"/>
    <property type="match status" value="1"/>
</dbReference>
<feature type="domain" description="Metallo-beta-lactamase" evidence="5">
    <location>
        <begin position="48"/>
        <end position="257"/>
    </location>
</feature>
<keyword evidence="7" id="KW-1185">Reference proteome</keyword>
<dbReference type="AlphaFoldDB" id="A0A5C6D9Q1"/>
<dbReference type="EMBL" id="SJPY01000013">
    <property type="protein sequence ID" value="TWU33642.1"/>
    <property type="molecule type" value="Genomic_DNA"/>
</dbReference>
<gene>
    <name evidence="6" type="primary">ytnP</name>
    <name evidence="6" type="ORF">Q31b_56990</name>
</gene>
<evidence type="ECO:0000313" key="6">
    <source>
        <dbReference type="EMBL" id="TWU33642.1"/>
    </source>
</evidence>
<dbReference type="PANTHER" id="PTHR42978">
    <property type="entry name" value="QUORUM-QUENCHING LACTONASE YTNP-RELATED-RELATED"/>
    <property type="match status" value="1"/>
</dbReference>
<evidence type="ECO:0000256" key="1">
    <source>
        <dbReference type="ARBA" id="ARBA00007749"/>
    </source>
</evidence>
<dbReference type="GO" id="GO:0046872">
    <property type="term" value="F:metal ion binding"/>
    <property type="evidence" value="ECO:0007669"/>
    <property type="project" value="UniProtKB-KW"/>
</dbReference>
<evidence type="ECO:0000256" key="2">
    <source>
        <dbReference type="ARBA" id="ARBA00022723"/>
    </source>
</evidence>
<dbReference type="InterPro" id="IPR036866">
    <property type="entry name" value="RibonucZ/Hydroxyglut_hydro"/>
</dbReference>
<dbReference type="GO" id="GO:0016787">
    <property type="term" value="F:hydrolase activity"/>
    <property type="evidence" value="ECO:0007669"/>
    <property type="project" value="UniProtKB-KW"/>
</dbReference>
<name>A0A5C6D9Q1_9BACT</name>
<comment type="caution">
    <text evidence="6">The sequence shown here is derived from an EMBL/GenBank/DDBJ whole genome shotgun (WGS) entry which is preliminary data.</text>
</comment>
<organism evidence="6 7">
    <name type="scientific">Novipirellula aureliae</name>
    <dbReference type="NCBI Taxonomy" id="2527966"/>
    <lineage>
        <taxon>Bacteria</taxon>
        <taxon>Pseudomonadati</taxon>
        <taxon>Planctomycetota</taxon>
        <taxon>Planctomycetia</taxon>
        <taxon>Pirellulales</taxon>
        <taxon>Pirellulaceae</taxon>
        <taxon>Novipirellula</taxon>
    </lineage>
</organism>
<evidence type="ECO:0000259" key="5">
    <source>
        <dbReference type="SMART" id="SM00849"/>
    </source>
</evidence>
<sequence length="283" mass="31692">MRIGNWQLDLISGGRFRIDGGVLFGIVPRTVWQNVAPPVDSLHRTMVDTHCIVARDGQNVVLIDTGYGGKYSPLDRKVNDLEPREPIVEGIASLGIKPEEVTHVLFSHLHFDHAGGATRWTTDRQIVPTFPNARHWVHQWEWEDAMGQASEIRAAYPIQNIGPLAEAGLVDVFQHDGELLPGLTARLSGGHTRGHTCFYFEDAESSVLFIGDICPSAAHVRPQWHTAYELYPLQTRSVKPKILADAVERRTWVVWNHDIEIPVSRVGRGPKQEFTIYDTATGL</sequence>
<dbReference type="InterPro" id="IPR051013">
    <property type="entry name" value="MBL_superfamily_lactonases"/>
</dbReference>
<keyword evidence="4" id="KW-0862">Zinc</keyword>
<reference evidence="6 7" key="1">
    <citation type="submission" date="2019-02" db="EMBL/GenBank/DDBJ databases">
        <title>Deep-cultivation of Planctomycetes and their phenomic and genomic characterization uncovers novel biology.</title>
        <authorList>
            <person name="Wiegand S."/>
            <person name="Jogler M."/>
            <person name="Boedeker C."/>
            <person name="Pinto D."/>
            <person name="Vollmers J."/>
            <person name="Rivas-Marin E."/>
            <person name="Kohn T."/>
            <person name="Peeters S.H."/>
            <person name="Heuer A."/>
            <person name="Rast P."/>
            <person name="Oberbeckmann S."/>
            <person name="Bunk B."/>
            <person name="Jeske O."/>
            <person name="Meyerdierks A."/>
            <person name="Storesund J.E."/>
            <person name="Kallscheuer N."/>
            <person name="Luecker S."/>
            <person name="Lage O.M."/>
            <person name="Pohl T."/>
            <person name="Merkel B.J."/>
            <person name="Hornburger P."/>
            <person name="Mueller R.-W."/>
            <person name="Bruemmer F."/>
            <person name="Labrenz M."/>
            <person name="Spormann A.M."/>
            <person name="Op Den Camp H."/>
            <person name="Overmann J."/>
            <person name="Amann R."/>
            <person name="Jetten M.S.M."/>
            <person name="Mascher T."/>
            <person name="Medema M.H."/>
            <person name="Devos D.P."/>
            <person name="Kaster A.-K."/>
            <person name="Ovreas L."/>
            <person name="Rohde M."/>
            <person name="Galperin M.Y."/>
            <person name="Jogler C."/>
        </authorList>
    </citation>
    <scope>NUCLEOTIDE SEQUENCE [LARGE SCALE GENOMIC DNA]</scope>
    <source>
        <strain evidence="6 7">Q31b</strain>
    </source>
</reference>
<protein>
    <submittedName>
        <fullName evidence="6">Putative quorum-quenching lactonase YtnP</fullName>
        <ecNumber evidence="6">3.1.1.-</ecNumber>
    </submittedName>
</protein>
<comment type="similarity">
    <text evidence="1">Belongs to the metallo-beta-lactamase superfamily.</text>
</comment>
<dbReference type="OrthoDB" id="9802897at2"/>
<accession>A0A5C6D9Q1</accession>
<dbReference type="EC" id="3.1.1.-" evidence="6"/>
<dbReference type="Pfam" id="PF00753">
    <property type="entry name" value="Lactamase_B"/>
    <property type="match status" value="1"/>
</dbReference>
<dbReference type="SMART" id="SM00849">
    <property type="entry name" value="Lactamase_B"/>
    <property type="match status" value="1"/>
</dbReference>
<dbReference type="InterPro" id="IPR001279">
    <property type="entry name" value="Metallo-B-lactamas"/>
</dbReference>
<evidence type="ECO:0000256" key="4">
    <source>
        <dbReference type="ARBA" id="ARBA00022833"/>
    </source>
</evidence>
<keyword evidence="2" id="KW-0479">Metal-binding</keyword>
<dbReference type="SUPFAM" id="SSF56281">
    <property type="entry name" value="Metallo-hydrolase/oxidoreductase"/>
    <property type="match status" value="1"/>
</dbReference>
<proteinExistence type="inferred from homology"/>
<keyword evidence="3 6" id="KW-0378">Hydrolase</keyword>
<dbReference type="Proteomes" id="UP000315471">
    <property type="component" value="Unassembled WGS sequence"/>
</dbReference>